<dbReference type="GO" id="GO:0005886">
    <property type="term" value="C:plasma membrane"/>
    <property type="evidence" value="ECO:0007669"/>
    <property type="project" value="TreeGrafter"/>
</dbReference>
<feature type="region of interest" description="Disordered" evidence="6">
    <location>
        <begin position="22"/>
        <end position="75"/>
    </location>
</feature>
<feature type="transmembrane region" description="Helical" evidence="7">
    <location>
        <begin position="177"/>
        <end position="195"/>
    </location>
</feature>
<keyword evidence="4 7" id="KW-1133">Transmembrane helix</keyword>
<evidence type="ECO:0000256" key="1">
    <source>
        <dbReference type="ARBA" id="ARBA00004141"/>
    </source>
</evidence>
<sequence length="202" mass="21754">MESAGCVTIVLSVTALAGVPGEGDRWGADGGTHGVRHDQGPHTPIRTATRTRPLPGPAERPGAQARQRSRAHATPERRIPGQIAAFAVVGVVNTAVYYGLYLLFLHWMPYLGAHVLAFALSMTGSFFLNARFTYRTRPTLRKFLLFPLTNATNFLLTTTGVYVIVDVLHAGNRFAPLLASGAAVPVTFVVSRSIMLRGTGTR</sequence>
<evidence type="ECO:0000313" key="10">
    <source>
        <dbReference type="Proteomes" id="UP000001444"/>
    </source>
</evidence>
<keyword evidence="3 7" id="KW-0812">Transmembrane</keyword>
<name>C9YWZ1_STRSW</name>
<dbReference type="STRING" id="680198.SCAB_82931"/>
<keyword evidence="5 7" id="KW-0472">Membrane</keyword>
<feature type="domain" description="GtrA/DPMS transmembrane" evidence="8">
    <location>
        <begin position="86"/>
        <end position="194"/>
    </location>
</feature>
<keyword evidence="10" id="KW-1185">Reference proteome</keyword>
<evidence type="ECO:0000256" key="7">
    <source>
        <dbReference type="SAM" id="Phobius"/>
    </source>
</evidence>
<evidence type="ECO:0000256" key="4">
    <source>
        <dbReference type="ARBA" id="ARBA00022989"/>
    </source>
</evidence>
<accession>C9YWZ1</accession>
<feature type="transmembrane region" description="Helical" evidence="7">
    <location>
        <begin position="144"/>
        <end position="165"/>
    </location>
</feature>
<evidence type="ECO:0000256" key="2">
    <source>
        <dbReference type="ARBA" id="ARBA00009399"/>
    </source>
</evidence>
<dbReference type="EMBL" id="FN554889">
    <property type="protein sequence ID" value="CBG75246.1"/>
    <property type="molecule type" value="Genomic_DNA"/>
</dbReference>
<comment type="similarity">
    <text evidence="2">Belongs to the GtrA family.</text>
</comment>
<dbReference type="Pfam" id="PF04138">
    <property type="entry name" value="GtrA_DPMS_TM"/>
    <property type="match status" value="1"/>
</dbReference>
<dbReference type="Proteomes" id="UP000001444">
    <property type="component" value="Chromosome"/>
</dbReference>
<protein>
    <submittedName>
        <fullName evidence="9">Putative sugar translocase</fullName>
    </submittedName>
</protein>
<evidence type="ECO:0000256" key="6">
    <source>
        <dbReference type="SAM" id="MobiDB-lite"/>
    </source>
</evidence>
<comment type="subcellular location">
    <subcellularLocation>
        <location evidence="1">Membrane</location>
        <topology evidence="1">Multi-pass membrane protein</topology>
    </subcellularLocation>
</comment>
<proteinExistence type="inferred from homology"/>
<dbReference type="InterPro" id="IPR007267">
    <property type="entry name" value="GtrA_DPMS_TM"/>
</dbReference>
<dbReference type="GO" id="GO:0000271">
    <property type="term" value="P:polysaccharide biosynthetic process"/>
    <property type="evidence" value="ECO:0007669"/>
    <property type="project" value="InterPro"/>
</dbReference>
<dbReference type="PANTHER" id="PTHR38459">
    <property type="entry name" value="PROPHAGE BACTOPRENOL-LINKED GLUCOSE TRANSLOCASE HOMOLOG"/>
    <property type="match status" value="1"/>
</dbReference>
<feature type="transmembrane region" description="Helical" evidence="7">
    <location>
        <begin position="110"/>
        <end position="132"/>
    </location>
</feature>
<dbReference type="HOGENOM" id="CLU_1354007_0_0_11"/>
<reference evidence="9 10" key="1">
    <citation type="journal article" date="2010" name="Mol. Plant Microbe Interact.">
        <title>Streptomyces scabies 87-22 contains a coronafacic acid-like biosynthetic cluster that contributes to plant-microbe interactions.</title>
        <authorList>
            <person name="Bignell D.R."/>
            <person name="Seipke R.F."/>
            <person name="Huguet-Tapia J.C."/>
            <person name="Chambers A.H."/>
            <person name="Parry R.J."/>
            <person name="Loria R."/>
        </authorList>
    </citation>
    <scope>NUCLEOTIDE SEQUENCE [LARGE SCALE GENOMIC DNA]</scope>
    <source>
        <strain evidence="9 10">87.22</strain>
    </source>
</reference>
<gene>
    <name evidence="9" type="ordered locus">SCAB_82931</name>
</gene>
<dbReference type="AlphaFoldDB" id="C9YWZ1"/>
<dbReference type="PANTHER" id="PTHR38459:SF1">
    <property type="entry name" value="PROPHAGE BACTOPRENOL-LINKED GLUCOSE TRANSLOCASE HOMOLOG"/>
    <property type="match status" value="1"/>
</dbReference>
<dbReference type="KEGG" id="scb:SCAB_82931"/>
<dbReference type="eggNOG" id="COG2246">
    <property type="taxonomic scope" value="Bacteria"/>
</dbReference>
<evidence type="ECO:0000256" key="5">
    <source>
        <dbReference type="ARBA" id="ARBA00023136"/>
    </source>
</evidence>
<evidence type="ECO:0000259" key="8">
    <source>
        <dbReference type="Pfam" id="PF04138"/>
    </source>
</evidence>
<evidence type="ECO:0000313" key="9">
    <source>
        <dbReference type="EMBL" id="CBG75246.1"/>
    </source>
</evidence>
<evidence type="ECO:0000256" key="3">
    <source>
        <dbReference type="ARBA" id="ARBA00022692"/>
    </source>
</evidence>
<dbReference type="InterPro" id="IPR051401">
    <property type="entry name" value="GtrA_CellWall_Glycosyl"/>
</dbReference>
<feature type="transmembrane region" description="Helical" evidence="7">
    <location>
        <begin position="83"/>
        <end position="104"/>
    </location>
</feature>
<organism evidence="9 10">
    <name type="scientific">Streptomyces scabiei (strain 87.22)</name>
    <dbReference type="NCBI Taxonomy" id="680198"/>
    <lineage>
        <taxon>Bacteria</taxon>
        <taxon>Bacillati</taxon>
        <taxon>Actinomycetota</taxon>
        <taxon>Actinomycetes</taxon>
        <taxon>Kitasatosporales</taxon>
        <taxon>Streptomycetaceae</taxon>
        <taxon>Streptomyces</taxon>
    </lineage>
</organism>